<organism evidence="1">
    <name type="scientific">marine metagenome</name>
    <dbReference type="NCBI Taxonomy" id="408172"/>
    <lineage>
        <taxon>unclassified sequences</taxon>
        <taxon>metagenomes</taxon>
        <taxon>ecological metagenomes</taxon>
    </lineage>
</organism>
<dbReference type="AlphaFoldDB" id="A0A381VLA9"/>
<accession>A0A381VLA9</accession>
<gene>
    <name evidence="1" type="ORF">METZ01_LOCUS93934</name>
</gene>
<name>A0A381VLA9_9ZZZZ</name>
<protein>
    <submittedName>
        <fullName evidence="1">Uncharacterized protein</fullName>
    </submittedName>
</protein>
<dbReference type="EMBL" id="UINC01009156">
    <property type="protein sequence ID" value="SVA41080.1"/>
    <property type="molecule type" value="Genomic_DNA"/>
</dbReference>
<sequence length="112" mass="12447">VRFLVAPCAPLTSICVYVRRSGCIPVADGSRVPIQKSMLKVGLGRRWSDVVVERFRIGFWEVPRLESLYHDLLPFLVGATDRYSVTSLEHPVRFGPLVVDIDFAATASALCL</sequence>
<proteinExistence type="predicted"/>
<feature type="non-terminal residue" evidence="1">
    <location>
        <position position="1"/>
    </location>
</feature>
<reference evidence="1" key="1">
    <citation type="submission" date="2018-05" db="EMBL/GenBank/DDBJ databases">
        <authorList>
            <person name="Lanie J.A."/>
            <person name="Ng W.-L."/>
            <person name="Kazmierczak K.M."/>
            <person name="Andrzejewski T.M."/>
            <person name="Davidsen T.M."/>
            <person name="Wayne K.J."/>
            <person name="Tettelin H."/>
            <person name="Glass J.I."/>
            <person name="Rusch D."/>
            <person name="Podicherti R."/>
            <person name="Tsui H.-C.T."/>
            <person name="Winkler M.E."/>
        </authorList>
    </citation>
    <scope>NUCLEOTIDE SEQUENCE</scope>
</reference>
<evidence type="ECO:0000313" key="1">
    <source>
        <dbReference type="EMBL" id="SVA41080.1"/>
    </source>
</evidence>